<dbReference type="KEGG" id="spoa:EQM13_06765"/>
<sequence>MSINCYINVDGGEILKKKGILIVANTGDDSLTIVDFRKKLKVETVSLLSFVNLEKELYLDGFYIGPYEMSMSSEENKIYIVNAYNNTVFKMDMDKRKIEDVVVVGSFPTSIKTFEGYIFISNTDSNSVSILDEKNFQLIQNVPVGEKPVDIEIDRDTKKILVANSNSYSIDVIDINSEGEGKIKLDKNPIKIFIEKGYMYVLSYINNGIINQSNISIINLHDRQIVKSINLKGIFNNMIMINKKFIYLTNIDDGFLYKLDIKEDRILTKNFLKGMPNKILWDKDKMLFITNISENILTIFDIDKDKIYMNINTGKEPNGLLLL</sequence>
<keyword evidence="2" id="KW-1185">Reference proteome</keyword>
<name>A0A410QBE2_9FIRM</name>
<dbReference type="InterPro" id="IPR051200">
    <property type="entry name" value="Host-pathogen_enzymatic-act"/>
</dbReference>
<dbReference type="EMBL" id="CP035282">
    <property type="protein sequence ID" value="QAT61315.1"/>
    <property type="molecule type" value="Genomic_DNA"/>
</dbReference>
<dbReference type="NCBIfam" id="TIGR02276">
    <property type="entry name" value="beta_rpt_yvtn"/>
    <property type="match status" value="1"/>
</dbReference>
<dbReference type="PANTHER" id="PTHR47197">
    <property type="entry name" value="PROTEIN NIRF"/>
    <property type="match status" value="1"/>
</dbReference>
<dbReference type="Proteomes" id="UP000287969">
    <property type="component" value="Chromosome"/>
</dbReference>
<dbReference type="InterPro" id="IPR015943">
    <property type="entry name" value="WD40/YVTN_repeat-like_dom_sf"/>
</dbReference>
<proteinExistence type="predicted"/>
<dbReference type="AlphaFoldDB" id="A0A410QBE2"/>
<organism evidence="1 2">
    <name type="scientific">Acidilutibacter cellobiosedens</name>
    <dbReference type="NCBI Taxonomy" id="2507161"/>
    <lineage>
        <taxon>Bacteria</taxon>
        <taxon>Bacillati</taxon>
        <taxon>Bacillota</taxon>
        <taxon>Tissierellia</taxon>
        <taxon>Tissierellales</taxon>
        <taxon>Acidilutibacteraceae</taxon>
        <taxon>Acidilutibacter</taxon>
    </lineage>
</organism>
<dbReference type="SUPFAM" id="SSF50974">
    <property type="entry name" value="Nitrous oxide reductase, N-terminal domain"/>
    <property type="match status" value="1"/>
</dbReference>
<dbReference type="InterPro" id="IPR011964">
    <property type="entry name" value="YVTN_b-propeller_repeat"/>
</dbReference>
<protein>
    <submittedName>
        <fullName evidence="1">YncE family protein</fullName>
    </submittedName>
</protein>
<evidence type="ECO:0000313" key="1">
    <source>
        <dbReference type="EMBL" id="QAT61315.1"/>
    </source>
</evidence>
<evidence type="ECO:0000313" key="2">
    <source>
        <dbReference type="Proteomes" id="UP000287969"/>
    </source>
</evidence>
<dbReference type="InterPro" id="IPR011045">
    <property type="entry name" value="N2O_reductase_N"/>
</dbReference>
<dbReference type="OrthoDB" id="1706639at2"/>
<gene>
    <name evidence="1" type="ORF">EQM13_06765</name>
</gene>
<reference evidence="2" key="1">
    <citation type="submission" date="2019-01" db="EMBL/GenBank/DDBJ databases">
        <title>Draft genomes of a novel of Sporanaerobacter strains.</title>
        <authorList>
            <person name="Ma S."/>
        </authorList>
    </citation>
    <scope>NUCLEOTIDE SEQUENCE [LARGE SCALE GENOMIC DNA]</scope>
    <source>
        <strain evidence="2">NJN-17</strain>
    </source>
</reference>
<accession>A0A410QBE2</accession>
<dbReference type="PANTHER" id="PTHR47197:SF3">
    <property type="entry name" value="DIHYDRO-HEME D1 DEHYDROGENASE"/>
    <property type="match status" value="1"/>
</dbReference>
<dbReference type="Gene3D" id="2.130.10.10">
    <property type="entry name" value="YVTN repeat-like/Quinoprotein amine dehydrogenase"/>
    <property type="match status" value="2"/>
</dbReference>